<dbReference type="RefSeq" id="WP_229988510.1">
    <property type="nucleotide sequence ID" value="NZ_JAJJMO010000001.1"/>
</dbReference>
<reference evidence="2" key="1">
    <citation type="submission" date="2021-11" db="EMBL/GenBank/DDBJ databases">
        <title>Description of novel Flavobacterium species.</title>
        <authorList>
            <person name="Saticioglu I.B."/>
            <person name="Ay H."/>
            <person name="Altun S."/>
            <person name="Duman M."/>
        </authorList>
    </citation>
    <scope>NUCLEOTIDE SEQUENCE</scope>
    <source>
        <strain evidence="2">F-65</strain>
    </source>
</reference>
<keyword evidence="3" id="KW-1185">Reference proteome</keyword>
<proteinExistence type="predicted"/>
<sequence>MDKRQFQNKERKRKEKYILNREQEYSAKVFVFFMIVSILNGVFWHDQFLGLDFNYKLIFVIIPIGLGVFLYWKTNKIFIKDLQNTKPSGLKDIILSSVFLLLIGVFFAYISSVTLANAIFKIGMDFSINNKPEISKTYSIESTYRNNRGRGVNLFSTVYYFDDENKIKGFDVRVNEVKTSREKRKIIFKCKEGFWNYYKIIDYKIE</sequence>
<evidence type="ECO:0000313" key="3">
    <source>
        <dbReference type="Proteomes" id="UP001430919"/>
    </source>
</evidence>
<keyword evidence="1" id="KW-1133">Transmembrane helix</keyword>
<keyword evidence="1" id="KW-0472">Membrane</keyword>
<accession>A0ABS8MSQ1</accession>
<feature type="transmembrane region" description="Helical" evidence="1">
    <location>
        <begin position="55"/>
        <end position="72"/>
    </location>
</feature>
<dbReference type="EMBL" id="JAJJMO010000001">
    <property type="protein sequence ID" value="MCC9071802.1"/>
    <property type="molecule type" value="Genomic_DNA"/>
</dbReference>
<evidence type="ECO:0000256" key="1">
    <source>
        <dbReference type="SAM" id="Phobius"/>
    </source>
</evidence>
<evidence type="ECO:0000313" key="2">
    <source>
        <dbReference type="EMBL" id="MCC9071802.1"/>
    </source>
</evidence>
<gene>
    <name evidence="2" type="ORF">LNQ49_09440</name>
</gene>
<evidence type="ECO:0008006" key="4">
    <source>
        <dbReference type="Google" id="ProtNLM"/>
    </source>
</evidence>
<feature type="transmembrane region" description="Helical" evidence="1">
    <location>
        <begin position="25"/>
        <end position="43"/>
    </location>
</feature>
<comment type="caution">
    <text evidence="2">The sequence shown here is derived from an EMBL/GenBank/DDBJ whole genome shotgun (WGS) entry which is preliminary data.</text>
</comment>
<feature type="transmembrane region" description="Helical" evidence="1">
    <location>
        <begin position="93"/>
        <end position="120"/>
    </location>
</feature>
<name>A0ABS8MSQ1_9FLAO</name>
<keyword evidence="1" id="KW-0812">Transmembrane</keyword>
<dbReference type="Proteomes" id="UP001430919">
    <property type="component" value="Unassembled WGS sequence"/>
</dbReference>
<protein>
    <recommendedName>
        <fullName evidence="4">DUF5673 domain-containing protein</fullName>
    </recommendedName>
</protein>
<organism evidence="2 3">
    <name type="scientific">Flavobacterium pisciphilum</name>
    <dbReference type="NCBI Taxonomy" id="2893755"/>
    <lineage>
        <taxon>Bacteria</taxon>
        <taxon>Pseudomonadati</taxon>
        <taxon>Bacteroidota</taxon>
        <taxon>Flavobacteriia</taxon>
        <taxon>Flavobacteriales</taxon>
        <taxon>Flavobacteriaceae</taxon>
        <taxon>Flavobacterium</taxon>
    </lineage>
</organism>